<accession>A0A2P2PSW7</accession>
<reference evidence="1" key="1">
    <citation type="submission" date="2018-02" db="EMBL/GenBank/DDBJ databases">
        <title>Rhizophora mucronata_Transcriptome.</title>
        <authorList>
            <person name="Meera S.P."/>
            <person name="Sreeshan A."/>
            <person name="Augustine A."/>
        </authorList>
    </citation>
    <scope>NUCLEOTIDE SEQUENCE</scope>
    <source>
        <tissue evidence="1">Leaf</tissue>
    </source>
</reference>
<organism evidence="1">
    <name type="scientific">Rhizophora mucronata</name>
    <name type="common">Asiatic mangrove</name>
    <dbReference type="NCBI Taxonomy" id="61149"/>
    <lineage>
        <taxon>Eukaryota</taxon>
        <taxon>Viridiplantae</taxon>
        <taxon>Streptophyta</taxon>
        <taxon>Embryophyta</taxon>
        <taxon>Tracheophyta</taxon>
        <taxon>Spermatophyta</taxon>
        <taxon>Magnoliopsida</taxon>
        <taxon>eudicotyledons</taxon>
        <taxon>Gunneridae</taxon>
        <taxon>Pentapetalae</taxon>
        <taxon>rosids</taxon>
        <taxon>fabids</taxon>
        <taxon>Malpighiales</taxon>
        <taxon>Rhizophoraceae</taxon>
        <taxon>Rhizophora</taxon>
    </lineage>
</organism>
<dbReference type="EMBL" id="GGEC01077318">
    <property type="protein sequence ID" value="MBX57802.1"/>
    <property type="molecule type" value="Transcribed_RNA"/>
</dbReference>
<name>A0A2P2PSW7_RHIMU</name>
<proteinExistence type="predicted"/>
<evidence type="ECO:0000313" key="1">
    <source>
        <dbReference type="EMBL" id="MBX57802.1"/>
    </source>
</evidence>
<dbReference type="AlphaFoldDB" id="A0A2P2PSW7"/>
<protein>
    <submittedName>
        <fullName evidence="1">Plasma membrane ATPase 4</fullName>
    </submittedName>
</protein>
<sequence length="40" mass="4528">MRSKSTDSFLISSRLIFAFAIFLLLPLSHPATKTKKSFNL</sequence>